<evidence type="ECO:0000259" key="1">
    <source>
        <dbReference type="SMART" id="SM00943"/>
    </source>
</evidence>
<dbReference type="EMBL" id="CP073720">
    <property type="protein sequence ID" value="UWP81219.1"/>
    <property type="molecule type" value="Genomic_DNA"/>
</dbReference>
<name>A0ABY5VVP5_9ACTN</name>
<dbReference type="SMART" id="SM00943">
    <property type="entry name" value="Prim-Pol"/>
    <property type="match status" value="1"/>
</dbReference>
<evidence type="ECO:0000313" key="3">
    <source>
        <dbReference type="Proteomes" id="UP001059617"/>
    </source>
</evidence>
<reference evidence="2" key="1">
    <citation type="submission" date="2021-04" db="EMBL/GenBank/DDBJ databases">
        <authorList>
            <person name="Hartkoorn R.C."/>
            <person name="Beaudoing E."/>
            <person name="Hot D."/>
        </authorList>
    </citation>
    <scope>NUCLEOTIDE SEQUENCE</scope>
    <source>
        <strain evidence="2">NRRL B-16292</strain>
    </source>
</reference>
<accession>A0ABY5VVP5</accession>
<dbReference type="Proteomes" id="UP001059617">
    <property type="component" value="Chromosome"/>
</dbReference>
<dbReference type="RefSeq" id="WP_259858982.1">
    <property type="nucleotide sequence ID" value="NZ_CP073720.1"/>
</dbReference>
<dbReference type="Pfam" id="PF09250">
    <property type="entry name" value="Prim-Pol"/>
    <property type="match status" value="1"/>
</dbReference>
<gene>
    <name evidence="2" type="ORF">Dfulv_39850</name>
</gene>
<sequence length="208" mass="22176">MLAWERFKLRKAAVEYTAHGWPVRPGAALVGGHAGRHSRRRRFDCGEAGCPTVACHPTPLPPTASPEVAAAHWRARPYSVLFPTGHAFDVLEVPAALGRAALLGDGFVAARGPVAVAPGGRWMFLVLPGHGVLPELAQQPEVVLHGPDSWVPAPPSPQFGGRVRWELPPDAHGWRPAEPYAVQALMLDALGAGPSTASDRRTTWRAAA</sequence>
<organism evidence="2 3">
    <name type="scientific">Dactylosporangium fulvum</name>
    <dbReference type="NCBI Taxonomy" id="53359"/>
    <lineage>
        <taxon>Bacteria</taxon>
        <taxon>Bacillati</taxon>
        <taxon>Actinomycetota</taxon>
        <taxon>Actinomycetes</taxon>
        <taxon>Micromonosporales</taxon>
        <taxon>Micromonosporaceae</taxon>
        <taxon>Dactylosporangium</taxon>
    </lineage>
</organism>
<proteinExistence type="predicted"/>
<reference evidence="2" key="2">
    <citation type="submission" date="2022-09" db="EMBL/GenBank/DDBJ databases">
        <title>Biosynthetic gene clusters of Dactylosporangioum fulvum.</title>
        <authorList>
            <person name="Caradec T."/>
        </authorList>
    </citation>
    <scope>NUCLEOTIDE SEQUENCE</scope>
    <source>
        <strain evidence="2">NRRL B-16292</strain>
    </source>
</reference>
<keyword evidence="3" id="KW-1185">Reference proteome</keyword>
<evidence type="ECO:0000313" key="2">
    <source>
        <dbReference type="EMBL" id="UWP81219.1"/>
    </source>
</evidence>
<dbReference type="InterPro" id="IPR015330">
    <property type="entry name" value="DNA_primase/pol_bifunc_N"/>
</dbReference>
<protein>
    <submittedName>
        <fullName evidence="2">DNA primase</fullName>
    </submittedName>
</protein>
<feature type="domain" description="DNA primase/polymerase bifunctional N-terminal" evidence="1">
    <location>
        <begin position="13"/>
        <end position="175"/>
    </location>
</feature>